<dbReference type="Proteomes" id="UP001152797">
    <property type="component" value="Unassembled WGS sequence"/>
</dbReference>
<evidence type="ECO:0000313" key="3">
    <source>
        <dbReference type="EMBL" id="CAL1158207.1"/>
    </source>
</evidence>
<name>A0A9P1DA63_9DINO</name>
<dbReference type="AlphaFoldDB" id="A0A9P1DA63"/>
<feature type="compositionally biased region" description="Low complexity" evidence="1">
    <location>
        <begin position="35"/>
        <end position="52"/>
    </location>
</feature>
<dbReference type="EMBL" id="CAMXCT020003505">
    <property type="protein sequence ID" value="CAL1158207.1"/>
    <property type="molecule type" value="Genomic_DNA"/>
</dbReference>
<evidence type="ECO:0000313" key="4">
    <source>
        <dbReference type="Proteomes" id="UP001152797"/>
    </source>
</evidence>
<organism evidence="2">
    <name type="scientific">Cladocopium goreaui</name>
    <dbReference type="NCBI Taxonomy" id="2562237"/>
    <lineage>
        <taxon>Eukaryota</taxon>
        <taxon>Sar</taxon>
        <taxon>Alveolata</taxon>
        <taxon>Dinophyceae</taxon>
        <taxon>Suessiales</taxon>
        <taxon>Symbiodiniaceae</taxon>
        <taxon>Cladocopium</taxon>
    </lineage>
</organism>
<evidence type="ECO:0000256" key="1">
    <source>
        <dbReference type="SAM" id="MobiDB-lite"/>
    </source>
</evidence>
<comment type="caution">
    <text evidence="2">The sequence shown here is derived from an EMBL/GenBank/DDBJ whole genome shotgun (WGS) entry which is preliminary data.</text>
</comment>
<evidence type="ECO:0000313" key="2">
    <source>
        <dbReference type="EMBL" id="CAI4004832.1"/>
    </source>
</evidence>
<protein>
    <submittedName>
        <fullName evidence="2">Uncharacterized protein</fullName>
    </submittedName>
</protein>
<proteinExistence type="predicted"/>
<dbReference type="EMBL" id="CAMXCT010003505">
    <property type="protein sequence ID" value="CAI4004832.1"/>
    <property type="molecule type" value="Genomic_DNA"/>
</dbReference>
<accession>A0A9P1DA63</accession>
<keyword evidence="4" id="KW-1185">Reference proteome</keyword>
<gene>
    <name evidence="2" type="ORF">C1SCF055_LOCUS30601</name>
</gene>
<feature type="region of interest" description="Disordered" evidence="1">
    <location>
        <begin position="28"/>
        <end position="52"/>
    </location>
</feature>
<reference evidence="3" key="2">
    <citation type="submission" date="2024-04" db="EMBL/GenBank/DDBJ databases">
        <authorList>
            <person name="Chen Y."/>
            <person name="Shah S."/>
            <person name="Dougan E. K."/>
            <person name="Thang M."/>
            <person name="Chan C."/>
        </authorList>
    </citation>
    <scope>NUCLEOTIDE SEQUENCE [LARGE SCALE GENOMIC DNA]</scope>
</reference>
<feature type="non-terminal residue" evidence="2">
    <location>
        <position position="256"/>
    </location>
</feature>
<sequence>MDTVICTSTASHQTLEVLPPHSLQLVSLPAPATPGRATPSTAGTRGAPGARGALGETADVWRGLRALQGQQQQQVEVLERLQCESQQDHLKLLQLATRVEHLELSSQSWPNFLQRELESRLLQEREMQRVLQTQGATWSIQAAEQGLAKLEATVQGLAQRFEARVQHVEMGSDVKVAEGILQAEPLAAEQLTAAVESRLTEIHLTLREHSNALERIASAQHGLEDAMAGLRLSCAQEFSALEGLQGLEKRMQTVER</sequence>
<dbReference type="EMBL" id="CAMXCT030003505">
    <property type="protein sequence ID" value="CAL4792144.1"/>
    <property type="molecule type" value="Genomic_DNA"/>
</dbReference>
<reference evidence="2" key="1">
    <citation type="submission" date="2022-10" db="EMBL/GenBank/DDBJ databases">
        <authorList>
            <person name="Chen Y."/>
            <person name="Dougan E. K."/>
            <person name="Chan C."/>
            <person name="Rhodes N."/>
            <person name="Thang M."/>
        </authorList>
    </citation>
    <scope>NUCLEOTIDE SEQUENCE</scope>
</reference>